<dbReference type="Gene3D" id="3.40.50.11900">
    <property type="match status" value="1"/>
</dbReference>
<dbReference type="PANTHER" id="PTHR32329:SF2">
    <property type="entry name" value="BIFUNCTIONAL PROTEIN [INCLUDES 2-HYDROXYACYL-COA DEHYDRATASE (N-TER) AND ITS ACTIVATOR DOMAIN (C_TERM)"/>
    <property type="match status" value="1"/>
</dbReference>
<sequence length="317" mass="36442">MKIGVPRGMYFYKYYPFTKAFLTELGAEVVPSPQTNKEILDMGSRYCIDDACLPVKVYHGHAHYLKDKVDHMLLPRLTSVVPKEYICPKFGGLPEMVKYSIAELPHIIDVEIDLYKSKSNLIKSLYEAGKMFTNNPYRIKRAADKAVREHNLYQTSLLKGNLPEKYMGEADIPISHNGPLIGIATHPYLLYDGFINMKLLEKLSNKGIKFLLPEMLEKKVIEEKCGMLEKRMFWSSGKDFIGSALYMMDNNKIDGILILTSFGCGIDSLSIDYIERLRKKTYKKPFMVITLDEHTGDANFNTRLEAFLDLIDRRKRL</sequence>
<dbReference type="RefSeq" id="WP_255226427.1">
    <property type="nucleotide sequence ID" value="NZ_JAJEKE010000002.1"/>
</dbReference>
<accession>A0ABT1NCA0</accession>
<dbReference type="Proteomes" id="UP001651880">
    <property type="component" value="Unassembled WGS sequence"/>
</dbReference>
<feature type="domain" description="DUF2229" evidence="1">
    <location>
        <begin position="2"/>
        <end position="216"/>
    </location>
</feature>
<keyword evidence="3" id="KW-1185">Reference proteome</keyword>
<evidence type="ECO:0000259" key="1">
    <source>
        <dbReference type="Pfam" id="PF09989"/>
    </source>
</evidence>
<gene>
    <name evidence="2" type="ORF">LJD61_04915</name>
</gene>
<dbReference type="EMBL" id="JAJEKE010000002">
    <property type="protein sequence ID" value="MCQ1528887.1"/>
    <property type="molecule type" value="Genomic_DNA"/>
</dbReference>
<evidence type="ECO:0000313" key="3">
    <source>
        <dbReference type="Proteomes" id="UP001651880"/>
    </source>
</evidence>
<comment type="caution">
    <text evidence="2">The sequence shown here is derived from an EMBL/GenBank/DDBJ whole genome shotgun (WGS) entry which is preliminary data.</text>
</comment>
<dbReference type="InterPro" id="IPR051805">
    <property type="entry name" value="Dehydratase_Activator_Redct"/>
</dbReference>
<proteinExistence type="predicted"/>
<dbReference type="InterPro" id="IPR018709">
    <property type="entry name" value="CoA_activase_DUF2229"/>
</dbReference>
<organism evidence="2 3">
    <name type="scientific">Lutispora saccharofermentans</name>
    <dbReference type="NCBI Taxonomy" id="3024236"/>
    <lineage>
        <taxon>Bacteria</taxon>
        <taxon>Bacillati</taxon>
        <taxon>Bacillota</taxon>
        <taxon>Clostridia</taxon>
        <taxon>Lutisporales</taxon>
        <taxon>Lutisporaceae</taxon>
        <taxon>Lutispora</taxon>
    </lineage>
</organism>
<evidence type="ECO:0000313" key="2">
    <source>
        <dbReference type="EMBL" id="MCQ1528887.1"/>
    </source>
</evidence>
<reference evidence="2 3" key="1">
    <citation type="submission" date="2021-10" db="EMBL/GenBank/DDBJ databases">
        <title>Lutispora strain m25 sp. nov., a thermophilic, non-spore-forming bacterium isolated from a lab-scale methanogenic bioreactor digesting anaerobic sludge.</title>
        <authorList>
            <person name="El Houari A."/>
            <person name="Mcdonald J."/>
        </authorList>
    </citation>
    <scope>NUCLEOTIDE SEQUENCE [LARGE SCALE GENOMIC DNA]</scope>
    <source>
        <strain evidence="3">m25</strain>
    </source>
</reference>
<dbReference type="PANTHER" id="PTHR32329">
    <property type="entry name" value="BIFUNCTIONAL PROTEIN [INCLUDES 2-HYDROXYACYL-COA DEHYDRATASE (N-TER) AND ITS ACTIVATOR DOMAIN (C_TERM)-RELATED"/>
    <property type="match status" value="1"/>
</dbReference>
<name>A0ABT1NCA0_9FIRM</name>
<dbReference type="Pfam" id="PF09989">
    <property type="entry name" value="DUF2229"/>
    <property type="match status" value="1"/>
</dbReference>
<protein>
    <submittedName>
        <fullName evidence="2">Acyl-CoA dehydratase activase-related protein</fullName>
    </submittedName>
</protein>